<dbReference type="PANTHER" id="PTHR30469">
    <property type="entry name" value="MULTIDRUG RESISTANCE PROTEIN MDTA"/>
    <property type="match status" value="1"/>
</dbReference>
<evidence type="ECO:0000259" key="5">
    <source>
        <dbReference type="Pfam" id="PF25954"/>
    </source>
</evidence>
<sequence>MRKSLLKPILWVVFILVFLAALLLWYLTSKNSKAAAGAAYPPIKVAVAQVKWSQAPRTIHAIGELEAAKQIQLASEVAGRIEKIYFQSGQFVHQGQLLLQLNDDVEQAELAQLQAKLKLDQAVYRRGQELSQVNAMSRAEVDEALSNRDVTLGKIQQLRARIQQKAIRAPFAGQIGIRRVHQGQYLQVGEPIVSLVDTQNLLLNFSLDERVVPDIALGQQLNVQLDAFAGQQFKAKVTAIDPLISKARLLQVQAQLPNPKQQFKAGMFANVLIDQQRVNALMVPESAISYSAYGETVFVATAQQAQWQVKKVAVKTGQRADGWVEVSSGLKQGQRVVTSGQLKLSDGAAVELMKGDTLETGTDQGAASEAHT</sequence>
<feature type="transmembrane region" description="Helical" evidence="3">
    <location>
        <begin position="9"/>
        <end position="27"/>
    </location>
</feature>
<dbReference type="Proteomes" id="UP000093391">
    <property type="component" value="Chromosome"/>
</dbReference>
<dbReference type="Gene3D" id="2.40.420.20">
    <property type="match status" value="1"/>
</dbReference>
<proteinExistence type="inferred from homology"/>
<dbReference type="Pfam" id="PF25954">
    <property type="entry name" value="Beta-barrel_RND_2"/>
    <property type="match status" value="1"/>
</dbReference>
<dbReference type="Gene3D" id="6.10.140.1990">
    <property type="match status" value="1"/>
</dbReference>
<evidence type="ECO:0000256" key="3">
    <source>
        <dbReference type="SAM" id="Phobius"/>
    </source>
</evidence>
<dbReference type="AlphaFoldDB" id="A0A1B2LZ18"/>
<dbReference type="InterPro" id="IPR058792">
    <property type="entry name" value="Beta-barrel_RND_2"/>
</dbReference>
<keyword evidence="8" id="KW-1185">Reference proteome</keyword>
<dbReference type="SUPFAM" id="SSF111369">
    <property type="entry name" value="HlyD-like secretion proteins"/>
    <property type="match status" value="1"/>
</dbReference>
<dbReference type="Gene3D" id="2.40.30.170">
    <property type="match status" value="1"/>
</dbReference>
<dbReference type="STRING" id="1789224.BFG52_06430"/>
<dbReference type="Gene3D" id="2.40.50.100">
    <property type="match status" value="1"/>
</dbReference>
<dbReference type="InterPro" id="IPR006143">
    <property type="entry name" value="RND_pump_MFP"/>
</dbReference>
<evidence type="ECO:0000259" key="6">
    <source>
        <dbReference type="Pfam" id="PF25989"/>
    </source>
</evidence>
<keyword evidence="3" id="KW-0812">Transmembrane</keyword>
<dbReference type="GO" id="GO:1990281">
    <property type="term" value="C:efflux pump complex"/>
    <property type="evidence" value="ECO:0007669"/>
    <property type="project" value="TreeGrafter"/>
</dbReference>
<dbReference type="FunFam" id="2.40.30.170:FF:000010">
    <property type="entry name" value="Efflux RND transporter periplasmic adaptor subunit"/>
    <property type="match status" value="1"/>
</dbReference>
<evidence type="ECO:0000259" key="4">
    <source>
        <dbReference type="Pfam" id="PF25917"/>
    </source>
</evidence>
<dbReference type="KEGG" id="ala:BFG52_06430"/>
<dbReference type="Pfam" id="PF25989">
    <property type="entry name" value="YknX_C"/>
    <property type="match status" value="1"/>
</dbReference>
<feature type="domain" description="Multidrug resistance protein MdtA-like barrel-sandwich hybrid" evidence="4">
    <location>
        <begin position="70"/>
        <end position="196"/>
    </location>
</feature>
<keyword evidence="3" id="KW-0472">Membrane</keyword>
<keyword evidence="2" id="KW-0175">Coiled coil</keyword>
<dbReference type="GO" id="GO:0030313">
    <property type="term" value="C:cell envelope"/>
    <property type="evidence" value="ECO:0007669"/>
    <property type="project" value="UniProtKB-SubCell"/>
</dbReference>
<protein>
    <submittedName>
        <fullName evidence="7">Efflux transporter periplasmic adaptor subunit</fullName>
    </submittedName>
</protein>
<dbReference type="RefSeq" id="WP_067553740.1">
    <property type="nucleotide sequence ID" value="NZ_CP016895.1"/>
</dbReference>
<organism evidence="7 8">
    <name type="scientific">Acinetobacter larvae</name>
    <dbReference type="NCBI Taxonomy" id="1789224"/>
    <lineage>
        <taxon>Bacteria</taxon>
        <taxon>Pseudomonadati</taxon>
        <taxon>Pseudomonadota</taxon>
        <taxon>Gammaproteobacteria</taxon>
        <taxon>Moraxellales</taxon>
        <taxon>Moraxellaceae</taxon>
        <taxon>Acinetobacter</taxon>
    </lineage>
</organism>
<dbReference type="GO" id="GO:1990195">
    <property type="term" value="C:macrolide transmembrane transporter complex"/>
    <property type="evidence" value="ECO:0007669"/>
    <property type="project" value="InterPro"/>
</dbReference>
<dbReference type="InterPro" id="IPR030190">
    <property type="entry name" value="MacA_alpha-hairpin_sf"/>
</dbReference>
<dbReference type="OrthoDB" id="9806939at2"/>
<dbReference type="InterPro" id="IPR058625">
    <property type="entry name" value="MdtA-like_BSH"/>
</dbReference>
<dbReference type="Pfam" id="PF25917">
    <property type="entry name" value="BSH_RND"/>
    <property type="match status" value="1"/>
</dbReference>
<evidence type="ECO:0000256" key="1">
    <source>
        <dbReference type="ARBA" id="ARBA00009477"/>
    </source>
</evidence>
<keyword evidence="3" id="KW-1133">Transmembrane helix</keyword>
<evidence type="ECO:0000313" key="7">
    <source>
        <dbReference type="EMBL" id="AOA58023.1"/>
    </source>
</evidence>
<comment type="similarity">
    <text evidence="1">Belongs to the membrane fusion protein (MFP) (TC 8.A.1) family.</text>
</comment>
<evidence type="ECO:0000256" key="2">
    <source>
        <dbReference type="ARBA" id="ARBA00023054"/>
    </source>
</evidence>
<dbReference type="InterPro" id="IPR058637">
    <property type="entry name" value="YknX-like_C"/>
</dbReference>
<feature type="domain" description="YknX-like C-terminal permuted SH3-like" evidence="6">
    <location>
        <begin position="281"/>
        <end position="351"/>
    </location>
</feature>
<dbReference type="GO" id="GO:0019898">
    <property type="term" value="C:extrinsic component of membrane"/>
    <property type="evidence" value="ECO:0007669"/>
    <property type="project" value="InterPro"/>
</dbReference>
<evidence type="ECO:0000313" key="8">
    <source>
        <dbReference type="Proteomes" id="UP000093391"/>
    </source>
</evidence>
<dbReference type="EMBL" id="CP016895">
    <property type="protein sequence ID" value="AOA58023.1"/>
    <property type="molecule type" value="Genomic_DNA"/>
</dbReference>
<feature type="domain" description="CusB-like beta-barrel" evidence="5">
    <location>
        <begin position="204"/>
        <end position="276"/>
    </location>
</feature>
<reference evidence="7 8" key="1">
    <citation type="submission" date="2016-08" db="EMBL/GenBank/DDBJ databases">
        <authorList>
            <person name="Seilhamer J.J."/>
        </authorList>
    </citation>
    <scope>NUCLEOTIDE SEQUENCE [LARGE SCALE GENOMIC DNA]</scope>
    <source>
        <strain evidence="7 8">BRTC-1</strain>
    </source>
</reference>
<dbReference type="GO" id="GO:1990961">
    <property type="term" value="P:xenobiotic detoxification by transmembrane export across the plasma membrane"/>
    <property type="evidence" value="ECO:0007669"/>
    <property type="project" value="InterPro"/>
</dbReference>
<gene>
    <name evidence="7" type="ORF">BFG52_06430</name>
</gene>
<dbReference type="NCBIfam" id="TIGR01730">
    <property type="entry name" value="RND_mfp"/>
    <property type="match status" value="1"/>
</dbReference>
<accession>A0A1B2LZ18</accession>
<dbReference type="GO" id="GO:0015562">
    <property type="term" value="F:efflux transmembrane transporter activity"/>
    <property type="evidence" value="ECO:0007669"/>
    <property type="project" value="TreeGrafter"/>
</dbReference>
<dbReference type="PANTHER" id="PTHR30469:SF29">
    <property type="entry name" value="BLR2860 PROTEIN"/>
    <property type="match status" value="1"/>
</dbReference>
<name>A0A1B2LZ18_9GAMM</name>